<evidence type="ECO:0000256" key="4">
    <source>
        <dbReference type="SAM" id="Coils"/>
    </source>
</evidence>
<dbReference type="RefSeq" id="WP_377331433.1">
    <property type="nucleotide sequence ID" value="NZ_JBHSGB010000002.1"/>
</dbReference>
<dbReference type="Gene3D" id="1.20.58.300">
    <property type="entry name" value="FlgN-like"/>
    <property type="match status" value="1"/>
</dbReference>
<keyword evidence="6" id="KW-1185">Reference proteome</keyword>
<evidence type="ECO:0000256" key="1">
    <source>
        <dbReference type="ARBA" id="ARBA00002397"/>
    </source>
</evidence>
<reference evidence="6" key="1">
    <citation type="journal article" date="2019" name="Int. J. Syst. Evol. Microbiol.">
        <title>The Global Catalogue of Microorganisms (GCM) 10K type strain sequencing project: providing services to taxonomists for standard genome sequencing and annotation.</title>
        <authorList>
            <consortium name="The Broad Institute Genomics Platform"/>
            <consortium name="The Broad Institute Genome Sequencing Center for Infectious Disease"/>
            <person name="Wu L."/>
            <person name="Ma J."/>
        </authorList>
    </citation>
    <scope>NUCLEOTIDE SEQUENCE [LARGE SCALE GENOMIC DNA]</scope>
    <source>
        <strain evidence="6">DT28</strain>
    </source>
</reference>
<comment type="function">
    <text evidence="1">Required for the efficient initiation of filament assembly.</text>
</comment>
<protein>
    <submittedName>
        <fullName evidence="5">Flagellar export chaperone FlgN</fullName>
    </submittedName>
</protein>
<dbReference type="InterPro" id="IPR007809">
    <property type="entry name" value="FlgN-like"/>
</dbReference>
<dbReference type="EMBL" id="JBHSGB010000002">
    <property type="protein sequence ID" value="MFC4653855.1"/>
    <property type="molecule type" value="Genomic_DNA"/>
</dbReference>
<feature type="coiled-coil region" evidence="4">
    <location>
        <begin position="94"/>
        <end position="121"/>
    </location>
</feature>
<dbReference type="SUPFAM" id="SSF140566">
    <property type="entry name" value="FlgN-like"/>
    <property type="match status" value="1"/>
</dbReference>
<keyword evidence="5" id="KW-0969">Cilium</keyword>
<dbReference type="InterPro" id="IPR036679">
    <property type="entry name" value="FlgN-like_sf"/>
</dbReference>
<name>A0ABV9JJF9_9GAMM</name>
<dbReference type="Pfam" id="PF05130">
    <property type="entry name" value="FlgN"/>
    <property type="match status" value="1"/>
</dbReference>
<keyword evidence="5" id="KW-0966">Cell projection</keyword>
<comment type="similarity">
    <text evidence="2">Belongs to the FlgN family.</text>
</comment>
<dbReference type="Proteomes" id="UP001595962">
    <property type="component" value="Unassembled WGS sequence"/>
</dbReference>
<evidence type="ECO:0000313" key="5">
    <source>
        <dbReference type="EMBL" id="MFC4653855.1"/>
    </source>
</evidence>
<comment type="caution">
    <text evidence="5">The sequence shown here is derived from an EMBL/GenBank/DDBJ whole genome shotgun (WGS) entry which is preliminary data.</text>
</comment>
<organism evidence="5 6">
    <name type="scientific">Rheinheimera marina</name>
    <dbReference type="NCBI Taxonomy" id="1774958"/>
    <lineage>
        <taxon>Bacteria</taxon>
        <taxon>Pseudomonadati</taxon>
        <taxon>Pseudomonadota</taxon>
        <taxon>Gammaproteobacteria</taxon>
        <taxon>Chromatiales</taxon>
        <taxon>Chromatiaceae</taxon>
        <taxon>Rheinheimera</taxon>
    </lineage>
</organism>
<sequence>MNQQALKQIIQSLQQDQQLLQQLSPLLQKQYVLLSLRKSAELDLLNQQATDLLAQVQRNHQLRKLAMADLQLPLTEQGFAQLLQKLPAGIRNASEDLLQKVQRHTELCQQLNQKNGELLAQQRGLLQRLLGQPDQQSYPQLSF</sequence>
<gene>
    <name evidence="5" type="primary">flgN</name>
    <name evidence="5" type="ORF">ACFO3I_02330</name>
</gene>
<keyword evidence="4" id="KW-0175">Coiled coil</keyword>
<accession>A0ABV9JJF9</accession>
<evidence type="ECO:0000256" key="2">
    <source>
        <dbReference type="ARBA" id="ARBA00007703"/>
    </source>
</evidence>
<evidence type="ECO:0000256" key="3">
    <source>
        <dbReference type="ARBA" id="ARBA00022795"/>
    </source>
</evidence>
<evidence type="ECO:0000313" key="6">
    <source>
        <dbReference type="Proteomes" id="UP001595962"/>
    </source>
</evidence>
<proteinExistence type="inferred from homology"/>
<keyword evidence="5" id="KW-0282">Flagellum</keyword>
<keyword evidence="3" id="KW-1005">Bacterial flagellum biogenesis</keyword>